<organism evidence="1 2">
    <name type="scientific">Methanobacterium bryantii</name>
    <dbReference type="NCBI Taxonomy" id="2161"/>
    <lineage>
        <taxon>Archaea</taxon>
        <taxon>Methanobacteriati</taxon>
        <taxon>Methanobacteriota</taxon>
        <taxon>Methanomada group</taxon>
        <taxon>Methanobacteria</taxon>
        <taxon>Methanobacteriales</taxon>
        <taxon>Methanobacteriaceae</taxon>
        <taxon>Methanobacterium</taxon>
    </lineage>
</organism>
<sequence length="171" mass="20007">METITKCLNEWNATIEALGQGKQTILIRKYRTNVGKFLLYPTVSYALKDNYLESFRNEYQPFAEKNALPKKDNRKTEVKYFATVEKVIERSSQRIGSLKEYHIWTNEHVKSYLDNQKAYIWILRVYKLKEPVMSERTMAKVYSNLLEEVSLGGIEPVLNGGEFSKIVQEIK</sequence>
<comment type="caution">
    <text evidence="1">The sequence shown here is derived from an EMBL/GenBank/DDBJ whole genome shotgun (WGS) entry which is preliminary data.</text>
</comment>
<protein>
    <submittedName>
        <fullName evidence="1">Restriction endonuclease</fullName>
    </submittedName>
</protein>
<dbReference type="OrthoDB" id="70891at2157"/>
<dbReference type="InterPro" id="IPR014923">
    <property type="entry name" value="DUF1802"/>
</dbReference>
<gene>
    <name evidence="1" type="ORF">ASJ80_09405</name>
</gene>
<keyword evidence="1" id="KW-0540">Nuclease</keyword>
<keyword evidence="2" id="KW-1185">Reference proteome</keyword>
<dbReference type="GO" id="GO:0004519">
    <property type="term" value="F:endonuclease activity"/>
    <property type="evidence" value="ECO:0007669"/>
    <property type="project" value="UniProtKB-KW"/>
</dbReference>
<name>A0A2A2H7Y8_METBR</name>
<reference evidence="1 2" key="1">
    <citation type="journal article" date="2017" name="BMC Genomics">
        <title>Genomic analysis of methanogenic archaea reveals a shift towards energy conservation.</title>
        <authorList>
            <person name="Gilmore S.P."/>
            <person name="Henske J.K."/>
            <person name="Sexton J.A."/>
            <person name="Solomon K.V."/>
            <person name="Seppala S."/>
            <person name="Yoo J.I."/>
            <person name="Huyett L.M."/>
            <person name="Pressman A."/>
            <person name="Cogan J.Z."/>
            <person name="Kivenson V."/>
            <person name="Peng X."/>
            <person name="Tan Y."/>
            <person name="Valentine D.L."/>
            <person name="O'Malley M.A."/>
        </authorList>
    </citation>
    <scope>NUCLEOTIDE SEQUENCE [LARGE SCALE GENOMIC DNA]</scope>
    <source>
        <strain evidence="1 2">M.o.H.</strain>
    </source>
</reference>
<dbReference type="Proteomes" id="UP000217784">
    <property type="component" value="Unassembled WGS sequence"/>
</dbReference>
<evidence type="ECO:0000313" key="1">
    <source>
        <dbReference type="EMBL" id="PAV05455.1"/>
    </source>
</evidence>
<dbReference type="RefSeq" id="WP_095652009.1">
    <property type="nucleotide sequence ID" value="NZ_LMVM01000005.1"/>
</dbReference>
<dbReference type="Pfam" id="PF08819">
    <property type="entry name" value="DUF1802"/>
    <property type="match status" value="1"/>
</dbReference>
<keyword evidence="1" id="KW-0378">Hydrolase</keyword>
<dbReference type="AlphaFoldDB" id="A0A2A2H7Y8"/>
<dbReference type="EMBL" id="LMVM01000005">
    <property type="protein sequence ID" value="PAV05455.1"/>
    <property type="molecule type" value="Genomic_DNA"/>
</dbReference>
<evidence type="ECO:0000313" key="2">
    <source>
        <dbReference type="Proteomes" id="UP000217784"/>
    </source>
</evidence>
<keyword evidence="1" id="KW-0255">Endonuclease</keyword>
<accession>A0A2A2H7Y8</accession>
<proteinExistence type="predicted"/>